<dbReference type="InterPro" id="IPR046897">
    <property type="entry name" value="ABC-3C_MC6"/>
</dbReference>
<dbReference type="Pfam" id="PF20293">
    <property type="entry name" value="MC6"/>
    <property type="match status" value="1"/>
</dbReference>
<evidence type="ECO:0000313" key="2">
    <source>
        <dbReference type="Proteomes" id="UP001178740"/>
    </source>
</evidence>
<protein>
    <submittedName>
        <fullName evidence="1">Uncharacterized protein</fullName>
    </submittedName>
</protein>
<name>A0AAQ3DLJ4_9MOLU</name>
<dbReference type="Proteomes" id="UP001178740">
    <property type="component" value="Chromosome"/>
</dbReference>
<evidence type="ECO:0000313" key="1">
    <source>
        <dbReference type="EMBL" id="WFQ95049.1"/>
    </source>
</evidence>
<reference evidence="1" key="1">
    <citation type="submission" date="2022-11" db="EMBL/GenBank/DDBJ databases">
        <title>Comparative genomic analysis of Mycoplasma feriruminatoris and the Mycoplasma mycoides cluster.</title>
        <authorList>
            <person name="Baby V."/>
            <person name="Ambroset C."/>
            <person name="Gaurivaud P."/>
            <person name="Boury C."/>
            <person name="Guichoux E."/>
            <person name="Lartigue C."/>
            <person name="Tardy F."/>
            <person name="Sirand-Pugnet P."/>
        </authorList>
    </citation>
    <scope>NUCLEOTIDE SEQUENCE</scope>
    <source>
        <strain evidence="1">L15407</strain>
    </source>
</reference>
<gene>
    <name evidence="1" type="ORF">MFERI15407_00297</name>
</gene>
<proteinExistence type="predicted"/>
<dbReference type="EMBL" id="CP113499">
    <property type="protein sequence ID" value="WFQ95049.1"/>
    <property type="molecule type" value="Genomic_DNA"/>
</dbReference>
<sequence length="75" mass="8799">MLISFDNSPKLTVYYNASLVLKVLYEQNNLDMVDLYANIKKIDNIPFNLFLLSLDWLYLTDKIDINDQGVVHLYL</sequence>
<organism evidence="1 2">
    <name type="scientific">Mycoplasma feriruminatoris</name>
    <dbReference type="NCBI Taxonomy" id="1179777"/>
    <lineage>
        <taxon>Bacteria</taxon>
        <taxon>Bacillati</taxon>
        <taxon>Mycoplasmatota</taxon>
        <taxon>Mollicutes</taxon>
        <taxon>Mycoplasmataceae</taxon>
        <taxon>Mycoplasma</taxon>
    </lineage>
</organism>
<dbReference type="RefSeq" id="WP_278300463.1">
    <property type="nucleotide sequence ID" value="NZ_CP113499.1"/>
</dbReference>
<dbReference type="AlphaFoldDB" id="A0AAQ3DLJ4"/>
<accession>A0AAQ3DLJ4</accession>